<evidence type="ECO:0000256" key="3">
    <source>
        <dbReference type="PROSITE-ProRule" id="PRU00236"/>
    </source>
</evidence>
<feature type="binding site" evidence="3">
    <location>
        <position position="249"/>
    </location>
    <ligand>
        <name>Zn(2+)</name>
        <dbReference type="ChEBI" id="CHEBI:29105"/>
    </ligand>
</feature>
<name>A0ABD3PGI5_9STRA</name>
<feature type="binding site" evidence="3">
    <location>
        <position position="316"/>
    </location>
    <ligand>
        <name>Zn(2+)</name>
        <dbReference type="ChEBI" id="CHEBI:29105"/>
    </ligand>
</feature>
<comment type="caution">
    <text evidence="5">The sequence shown here is derived from an EMBL/GenBank/DDBJ whole genome shotgun (WGS) entry which is preliminary data.</text>
</comment>
<dbReference type="Proteomes" id="UP001530315">
    <property type="component" value="Unassembled WGS sequence"/>
</dbReference>
<evidence type="ECO:0000256" key="1">
    <source>
        <dbReference type="ARBA" id="ARBA00022679"/>
    </source>
</evidence>
<dbReference type="InterPro" id="IPR026590">
    <property type="entry name" value="Ssirtuin_cat_dom"/>
</dbReference>
<feature type="domain" description="Deacetylase sirtuin-type" evidence="4">
    <location>
        <begin position="85"/>
        <end position="433"/>
    </location>
</feature>
<keyword evidence="6" id="KW-1185">Reference proteome</keyword>
<dbReference type="EMBL" id="JALLAZ020000810">
    <property type="protein sequence ID" value="KAL3786827.1"/>
    <property type="molecule type" value="Genomic_DNA"/>
</dbReference>
<dbReference type="Pfam" id="PF02146">
    <property type="entry name" value="SIR2"/>
    <property type="match status" value="2"/>
</dbReference>
<evidence type="ECO:0000259" key="4">
    <source>
        <dbReference type="PROSITE" id="PS50305"/>
    </source>
</evidence>
<dbReference type="PANTHER" id="PTHR11085">
    <property type="entry name" value="NAD-DEPENDENT PROTEIN DEACYLASE SIRTUIN-5, MITOCHONDRIAL-RELATED"/>
    <property type="match status" value="1"/>
</dbReference>
<dbReference type="AlphaFoldDB" id="A0ABD3PGI5"/>
<dbReference type="GO" id="GO:0046872">
    <property type="term" value="F:metal ion binding"/>
    <property type="evidence" value="ECO:0007669"/>
    <property type="project" value="UniProtKB-KW"/>
</dbReference>
<proteinExistence type="predicted"/>
<protein>
    <recommendedName>
        <fullName evidence="4">Deacetylase sirtuin-type domain-containing protein</fullName>
    </recommendedName>
</protein>
<dbReference type="SUPFAM" id="SSF52467">
    <property type="entry name" value="DHS-like NAD/FAD-binding domain"/>
    <property type="match status" value="1"/>
</dbReference>
<reference evidence="5 6" key="1">
    <citation type="submission" date="2024-10" db="EMBL/GenBank/DDBJ databases">
        <title>Updated reference genomes for cyclostephanoid diatoms.</title>
        <authorList>
            <person name="Roberts W.R."/>
            <person name="Alverson A.J."/>
        </authorList>
    </citation>
    <scope>NUCLEOTIDE SEQUENCE [LARGE SCALE GENOMIC DNA]</scope>
    <source>
        <strain evidence="5 6">AJA276-08</strain>
    </source>
</reference>
<feature type="binding site" evidence="3">
    <location>
        <position position="252"/>
    </location>
    <ligand>
        <name>Zn(2+)</name>
        <dbReference type="ChEBI" id="CHEBI:29105"/>
    </ligand>
</feature>
<evidence type="ECO:0000313" key="6">
    <source>
        <dbReference type="Proteomes" id="UP001530315"/>
    </source>
</evidence>
<feature type="binding site" evidence="3">
    <location>
        <position position="319"/>
    </location>
    <ligand>
        <name>Zn(2+)</name>
        <dbReference type="ChEBI" id="CHEBI:29105"/>
    </ligand>
</feature>
<feature type="active site" description="Proton acceptor" evidence="3">
    <location>
        <position position="241"/>
    </location>
</feature>
<accession>A0ABD3PGI5</accession>
<dbReference type="GO" id="GO:0016740">
    <property type="term" value="F:transferase activity"/>
    <property type="evidence" value="ECO:0007669"/>
    <property type="project" value="UniProtKB-KW"/>
</dbReference>
<keyword evidence="3" id="KW-0479">Metal-binding</keyword>
<dbReference type="PANTHER" id="PTHR11085:SF10">
    <property type="entry name" value="NAD-DEPENDENT PROTEIN DEACYLASE SIRTUIN-5, MITOCHONDRIAL-RELATED"/>
    <property type="match status" value="1"/>
</dbReference>
<evidence type="ECO:0000256" key="2">
    <source>
        <dbReference type="ARBA" id="ARBA00023027"/>
    </source>
</evidence>
<sequence>MYVTGSSHLAIFSSNLFGRLCNPPTCHANRNHGFRHIRSSSRPFECSAIHASQRILPLERPPDPSSFSSPIDNNDVTPDYDVMGTGYVQNQTRILREWMRNKQSIICITGAGMSTESGIPDYRGNKGSYFRGHKPIIHHEFMTSSSQRKRYWARSLVGYSPFANARPNSGHKALAELETRGLIGVDLDECTNFDRLGFSCFGHFLDEIDGKDVAARKLSVITQNVDILHSKAGVKNCLHLHGRGDLIRCMNCGFTRDRKDYHDELARLNSDWLNEATSSVDGIGDGSKDGSVELRPDGDAELHPGVSYDEFILPSCSRCGNAKLEEDLQQEQRSFFKTDVVFFGDSVPKHRFDISHAAIDAADGVLCIGTSLTVHSAYRLVKRAIEREIPVAILNVGQTRVEREGLGNGGLVTKLESPIGETLNGLVEIFDREKS</sequence>
<organism evidence="5 6">
    <name type="scientific">Stephanodiscus triporus</name>
    <dbReference type="NCBI Taxonomy" id="2934178"/>
    <lineage>
        <taxon>Eukaryota</taxon>
        <taxon>Sar</taxon>
        <taxon>Stramenopiles</taxon>
        <taxon>Ochrophyta</taxon>
        <taxon>Bacillariophyta</taxon>
        <taxon>Coscinodiscophyceae</taxon>
        <taxon>Thalassiosirophycidae</taxon>
        <taxon>Stephanodiscales</taxon>
        <taxon>Stephanodiscaceae</taxon>
        <taxon>Stephanodiscus</taxon>
    </lineage>
</organism>
<keyword evidence="1" id="KW-0808">Transferase</keyword>
<evidence type="ECO:0000313" key="5">
    <source>
        <dbReference type="EMBL" id="KAL3786827.1"/>
    </source>
</evidence>
<dbReference type="InterPro" id="IPR029035">
    <property type="entry name" value="DHS-like_NAD/FAD-binding_dom"/>
</dbReference>
<dbReference type="InterPro" id="IPR050134">
    <property type="entry name" value="NAD-dep_sirtuin_deacylases"/>
</dbReference>
<gene>
    <name evidence="5" type="ORF">ACHAW5_009232</name>
</gene>
<keyword evidence="2" id="KW-0520">NAD</keyword>
<dbReference type="Gene3D" id="3.40.50.1220">
    <property type="entry name" value="TPP-binding domain"/>
    <property type="match status" value="2"/>
</dbReference>
<dbReference type="PROSITE" id="PS50305">
    <property type="entry name" value="SIRTUIN"/>
    <property type="match status" value="1"/>
</dbReference>
<keyword evidence="3" id="KW-0862">Zinc</keyword>
<dbReference type="InterPro" id="IPR003000">
    <property type="entry name" value="Sirtuin"/>
</dbReference>